<accession>A0ABT5UG08</accession>
<dbReference type="Proteomes" id="UP001528823">
    <property type="component" value="Unassembled WGS sequence"/>
</dbReference>
<dbReference type="EMBL" id="JAPMOU010000059">
    <property type="protein sequence ID" value="MDE1465324.1"/>
    <property type="molecule type" value="Genomic_DNA"/>
</dbReference>
<dbReference type="InterPro" id="IPR011604">
    <property type="entry name" value="PDDEXK-like_dom_sf"/>
</dbReference>
<sequence>MELNLATETINTIYLHYKNKSDNGFRGHLGASIIGKSCERAIWYDFRWCTPSDLEGRLYRLFATGDLAESRFESDLQAIGVRLSTVNPSTGKQYQIQACDGFFGGSLDGIGIGFPENPNQKHVVEMKTHNDKSFKQLKKKGVKEAKPQHYTQMQMYMSASNIHRAFYIAVNKNTDELYGEFVEFDQDHADQHIEKAARIICSDKPLDKVSEKADFFECKLCDHQAICHGNKAPAVNCRTCLHVSAETEGRWECKRYAVTLTEEQQQWGCKSHMYNPYLLVNFAEVLDAGEFWIEYVLKETGEVFISGEALEQLSSREIRAVEDKRLLTDSNVSTLREAFNAQLTEG</sequence>
<dbReference type="RefSeq" id="WP_274691633.1">
    <property type="nucleotide sequence ID" value="NZ_JAPMOU010000059.1"/>
</dbReference>
<name>A0ABT5UG08_9GAMM</name>
<dbReference type="InterPro" id="IPR011335">
    <property type="entry name" value="Restrct_endonuc-II-like"/>
</dbReference>
<protein>
    <recommendedName>
        <fullName evidence="3">Oxidoreductase</fullName>
    </recommendedName>
</protein>
<dbReference type="SUPFAM" id="SSF52980">
    <property type="entry name" value="Restriction endonuclease-like"/>
    <property type="match status" value="1"/>
</dbReference>
<evidence type="ECO:0000313" key="2">
    <source>
        <dbReference type="Proteomes" id="UP001528823"/>
    </source>
</evidence>
<reference evidence="1 2" key="1">
    <citation type="submission" date="2022-11" db="EMBL/GenBank/DDBJ databases">
        <title>Spartinivicinus poritis sp. nov., isolated from scleractinian coral Porites lutea.</title>
        <authorList>
            <person name="Zhang G."/>
            <person name="Cai L."/>
            <person name="Wei Q."/>
        </authorList>
    </citation>
    <scope>NUCLEOTIDE SEQUENCE [LARGE SCALE GENOMIC DNA]</scope>
    <source>
        <strain evidence="1 2">A2-2</strain>
    </source>
</reference>
<proteinExistence type="predicted"/>
<gene>
    <name evidence="1" type="ORF">ORQ98_25490</name>
</gene>
<organism evidence="1 2">
    <name type="scientific">Spartinivicinus poritis</name>
    <dbReference type="NCBI Taxonomy" id="2994640"/>
    <lineage>
        <taxon>Bacteria</taxon>
        <taxon>Pseudomonadati</taxon>
        <taxon>Pseudomonadota</taxon>
        <taxon>Gammaproteobacteria</taxon>
        <taxon>Oceanospirillales</taxon>
        <taxon>Zooshikellaceae</taxon>
        <taxon>Spartinivicinus</taxon>
    </lineage>
</organism>
<evidence type="ECO:0000313" key="1">
    <source>
        <dbReference type="EMBL" id="MDE1465324.1"/>
    </source>
</evidence>
<evidence type="ECO:0008006" key="3">
    <source>
        <dbReference type="Google" id="ProtNLM"/>
    </source>
</evidence>
<dbReference type="Gene3D" id="3.90.320.10">
    <property type="match status" value="1"/>
</dbReference>
<keyword evidence="2" id="KW-1185">Reference proteome</keyword>
<comment type="caution">
    <text evidence="1">The sequence shown here is derived from an EMBL/GenBank/DDBJ whole genome shotgun (WGS) entry which is preliminary data.</text>
</comment>